<dbReference type="NCBIfam" id="TIGR00241">
    <property type="entry name" value="CoA_E_activ"/>
    <property type="match status" value="1"/>
</dbReference>
<feature type="domain" description="ATPase BadF/BadG/BcrA/BcrD type" evidence="6">
    <location>
        <begin position="16"/>
        <end position="263"/>
    </location>
</feature>
<dbReference type="InterPro" id="IPR043129">
    <property type="entry name" value="ATPase_NBD"/>
</dbReference>
<dbReference type="STRING" id="1261.HMPREF3195_01414"/>
<dbReference type="PANTHER" id="PTHR32329:SF2">
    <property type="entry name" value="BIFUNCTIONAL PROTEIN [INCLUDES 2-HYDROXYACYL-COA DEHYDRATASE (N-TER) AND ITS ACTIVATOR DOMAIN (C_TERM)"/>
    <property type="match status" value="1"/>
</dbReference>
<dbReference type="Gene3D" id="3.30.420.40">
    <property type="match status" value="2"/>
</dbReference>
<keyword evidence="3" id="KW-0479">Metal-binding</keyword>
<dbReference type="eggNOG" id="COG1924">
    <property type="taxonomic scope" value="Bacteria"/>
</dbReference>
<organism evidence="7 8">
    <name type="scientific">Peptostreptococcus anaerobius</name>
    <dbReference type="NCBI Taxonomy" id="1261"/>
    <lineage>
        <taxon>Bacteria</taxon>
        <taxon>Bacillati</taxon>
        <taxon>Bacillota</taxon>
        <taxon>Clostridia</taxon>
        <taxon>Peptostreptococcales</taxon>
        <taxon>Peptostreptococcaceae</taxon>
        <taxon>Peptostreptococcus</taxon>
    </lineage>
</organism>
<dbReference type="Proteomes" id="UP000070326">
    <property type="component" value="Unassembled WGS sequence"/>
</dbReference>
<evidence type="ECO:0000256" key="4">
    <source>
        <dbReference type="ARBA" id="ARBA00023004"/>
    </source>
</evidence>
<evidence type="ECO:0000256" key="2">
    <source>
        <dbReference type="ARBA" id="ARBA00011738"/>
    </source>
</evidence>
<evidence type="ECO:0000256" key="5">
    <source>
        <dbReference type="ARBA" id="ARBA00023014"/>
    </source>
</evidence>
<dbReference type="InterPro" id="IPR051805">
    <property type="entry name" value="Dehydratase_Activator_Redct"/>
</dbReference>
<keyword evidence="4" id="KW-0408">Iron</keyword>
<gene>
    <name evidence="7" type="ORF">HMPREF3195_01414</name>
</gene>
<dbReference type="GO" id="GO:0046872">
    <property type="term" value="F:metal ion binding"/>
    <property type="evidence" value="ECO:0007669"/>
    <property type="project" value="UniProtKB-KW"/>
</dbReference>
<evidence type="ECO:0000313" key="7">
    <source>
        <dbReference type="EMBL" id="KXI11437.1"/>
    </source>
</evidence>
<dbReference type="SUPFAM" id="SSF53067">
    <property type="entry name" value="Actin-like ATPase domain"/>
    <property type="match status" value="1"/>
</dbReference>
<proteinExistence type="predicted"/>
<dbReference type="FunFam" id="3.30.420.40:FF:000217">
    <property type="entry name" value="2-hydroxyisocaproyl-CoA dehydratase activator"/>
    <property type="match status" value="1"/>
</dbReference>
<evidence type="ECO:0000313" key="8">
    <source>
        <dbReference type="Proteomes" id="UP000070326"/>
    </source>
</evidence>
<dbReference type="AlphaFoldDB" id="A0A135YPX9"/>
<reference evidence="7 8" key="1">
    <citation type="submission" date="2016-02" db="EMBL/GenBank/DDBJ databases">
        <authorList>
            <person name="Wen L."/>
            <person name="He K."/>
            <person name="Yang H."/>
        </authorList>
    </citation>
    <scope>NUCLEOTIDE SEQUENCE [LARGE SCALE GENOMIC DNA]</scope>
    <source>
        <strain evidence="7 8">MJR8628A</strain>
    </source>
</reference>
<protein>
    <submittedName>
        <fullName evidence="7">R-phenyllactate dehydratase activator</fullName>
    </submittedName>
</protein>
<dbReference type="EMBL" id="LSQZ01000072">
    <property type="protein sequence ID" value="KXI11437.1"/>
    <property type="molecule type" value="Genomic_DNA"/>
</dbReference>
<dbReference type="Pfam" id="PF01869">
    <property type="entry name" value="BcrAD_BadFG"/>
    <property type="match status" value="1"/>
</dbReference>
<dbReference type="PATRIC" id="fig|1261.3.peg.151"/>
<dbReference type="PANTHER" id="PTHR32329">
    <property type="entry name" value="BIFUNCTIONAL PROTEIN [INCLUDES 2-HYDROXYACYL-COA DEHYDRATASE (N-TER) AND ITS ACTIVATOR DOMAIN (C_TERM)-RELATED"/>
    <property type="match status" value="1"/>
</dbReference>
<name>A0A135YPX9_9FIRM</name>
<comment type="caution">
    <text evidence="7">The sequence shown here is derived from an EMBL/GenBank/DDBJ whole genome shotgun (WGS) entry which is preliminary data.</text>
</comment>
<dbReference type="GO" id="GO:0051536">
    <property type="term" value="F:iron-sulfur cluster binding"/>
    <property type="evidence" value="ECO:0007669"/>
    <property type="project" value="UniProtKB-KW"/>
</dbReference>
<evidence type="ECO:0000256" key="1">
    <source>
        <dbReference type="ARBA" id="ARBA00001966"/>
    </source>
</evidence>
<sequence>MIVEKVENMSDIYTMGIDIGSTSSKCVVLKNGKDLVSSGVVNLGAGTKGADQVIEKVLADCGIKFEDLNVIVSTGYGRNSYDSAKKTMSELSCHAKGGTYIFGPVRTIIDIGGQDIKVLKLNDKGMMTNFLMNDKCAAGTGRFLEVMAGVLDVKLAELGDLDKLATEKTPISSTCTVFAESEVISCMAKKIPIPNIIRGIHASVATRVAGLAKRGGLTTPVAMTGGVTKNSGIVRALSEELETDIMISEISQLAGAIGAALYAYDEYLKEN</sequence>
<comment type="subunit">
    <text evidence="2">Homodimer.</text>
</comment>
<dbReference type="InterPro" id="IPR002731">
    <property type="entry name" value="ATPase_BadF"/>
</dbReference>
<evidence type="ECO:0000259" key="6">
    <source>
        <dbReference type="Pfam" id="PF01869"/>
    </source>
</evidence>
<dbReference type="InterPro" id="IPR008275">
    <property type="entry name" value="CoA_E_activase_dom"/>
</dbReference>
<keyword evidence="5" id="KW-0411">Iron-sulfur</keyword>
<accession>A0A135YPX9</accession>
<comment type="cofactor">
    <cofactor evidence="1">
        <name>[4Fe-4S] cluster</name>
        <dbReference type="ChEBI" id="CHEBI:49883"/>
    </cofactor>
</comment>
<evidence type="ECO:0000256" key="3">
    <source>
        <dbReference type="ARBA" id="ARBA00022723"/>
    </source>
</evidence>